<dbReference type="AlphaFoldDB" id="A0A6N2Y070"/>
<dbReference type="EMBL" id="CACRTL010000008">
    <property type="protein sequence ID" value="VYT59622.1"/>
    <property type="molecule type" value="Genomic_DNA"/>
</dbReference>
<gene>
    <name evidence="1" type="ORF">CRLFYP8_01152</name>
</gene>
<sequence length="44" mass="4973">MEDKIKALVKELFDSGMTLDEIIETVASIAMTEDFKRSANHESK</sequence>
<reference evidence="1" key="1">
    <citation type="submission" date="2019-11" db="EMBL/GenBank/DDBJ databases">
        <authorList>
            <person name="Feng L."/>
        </authorList>
    </citation>
    <scope>NUCLEOTIDE SEQUENCE</scope>
    <source>
        <strain evidence="1">CramosumLFYP8</strain>
    </source>
</reference>
<organism evidence="1">
    <name type="scientific">Thomasclavelia ramosa</name>
    <dbReference type="NCBI Taxonomy" id="1547"/>
    <lineage>
        <taxon>Bacteria</taxon>
        <taxon>Bacillati</taxon>
        <taxon>Bacillota</taxon>
        <taxon>Erysipelotrichia</taxon>
        <taxon>Erysipelotrichales</taxon>
        <taxon>Coprobacillaceae</taxon>
        <taxon>Thomasclavelia</taxon>
    </lineage>
</organism>
<protein>
    <submittedName>
        <fullName evidence="1">Uncharacterized protein</fullName>
    </submittedName>
</protein>
<evidence type="ECO:0000313" key="1">
    <source>
        <dbReference type="EMBL" id="VYT59622.1"/>
    </source>
</evidence>
<name>A0A6N2Y070_9FIRM</name>
<dbReference type="RefSeq" id="WP_422099913.1">
    <property type="nucleotide sequence ID" value="NZ_CACRTL010000008.1"/>
</dbReference>
<accession>A0A6N2Y070</accession>
<proteinExistence type="predicted"/>